<dbReference type="Proteomes" id="UP001157138">
    <property type="component" value="Unassembled WGS sequence"/>
</dbReference>
<protein>
    <recommendedName>
        <fullName evidence="4">Type IV pilus biogenesis protein PilP</fullName>
    </recommendedName>
</protein>
<comment type="caution">
    <text evidence="2">The sequence shown here is derived from an EMBL/GenBank/DDBJ whole genome shotgun (WGS) entry which is preliminary data.</text>
</comment>
<dbReference type="RefSeq" id="WP_284194056.1">
    <property type="nucleotide sequence ID" value="NZ_BSPW01000096.1"/>
</dbReference>
<evidence type="ECO:0000313" key="2">
    <source>
        <dbReference type="EMBL" id="GLT20235.1"/>
    </source>
</evidence>
<keyword evidence="1" id="KW-0812">Transmembrane</keyword>
<reference evidence="3" key="1">
    <citation type="journal article" date="2019" name="Int. J. Syst. Evol. Microbiol.">
        <title>The Global Catalogue of Microorganisms (GCM) 10K type strain sequencing project: providing services to taxonomists for standard genome sequencing and annotation.</title>
        <authorList>
            <consortium name="The Broad Institute Genomics Platform"/>
            <consortium name="The Broad Institute Genome Sequencing Center for Infectious Disease"/>
            <person name="Wu L."/>
            <person name="Ma J."/>
        </authorList>
    </citation>
    <scope>NUCLEOTIDE SEQUENCE [LARGE SCALE GENOMIC DNA]</scope>
    <source>
        <strain evidence="3">NBRC 108723</strain>
    </source>
</reference>
<keyword evidence="1" id="KW-1133">Transmembrane helix</keyword>
<proteinExistence type="predicted"/>
<keyword evidence="3" id="KW-1185">Reference proteome</keyword>
<accession>A0ABQ6F5U7</accession>
<evidence type="ECO:0000313" key="3">
    <source>
        <dbReference type="Proteomes" id="UP001157138"/>
    </source>
</evidence>
<feature type="transmembrane region" description="Helical" evidence="1">
    <location>
        <begin position="6"/>
        <end position="25"/>
    </location>
</feature>
<name>A0ABQ6F5U7_9VIBR</name>
<gene>
    <name evidence="2" type="ORF">GCM10007938_40180</name>
</gene>
<dbReference type="EMBL" id="BSPW01000096">
    <property type="protein sequence ID" value="GLT20235.1"/>
    <property type="molecule type" value="Genomic_DNA"/>
</dbReference>
<evidence type="ECO:0000256" key="1">
    <source>
        <dbReference type="SAM" id="Phobius"/>
    </source>
</evidence>
<evidence type="ECO:0008006" key="4">
    <source>
        <dbReference type="Google" id="ProtNLM"/>
    </source>
</evidence>
<keyword evidence="1" id="KW-0472">Membrane</keyword>
<sequence>MNKKVLVTTVIAGALTVGIVVNLLMPSPPSKLNQVTQSQEPKSDVSEVTFSAAVSIAPPPTPVTLPPLPDDIQVYLDKAKILSEVKQEAELAEAKARVRRADQEGRDEVGNSLGLAALPKAKRAMPVAAATESQPAALQVRGITQKGQSKVARVWFRQQWHTVKKGQRFGPYTVTRIQDNQLTVRSEQGSETFTVGG</sequence>
<organism evidence="2 3">
    <name type="scientific">Vibrio zhanjiangensis</name>
    <dbReference type="NCBI Taxonomy" id="1046128"/>
    <lineage>
        <taxon>Bacteria</taxon>
        <taxon>Pseudomonadati</taxon>
        <taxon>Pseudomonadota</taxon>
        <taxon>Gammaproteobacteria</taxon>
        <taxon>Vibrionales</taxon>
        <taxon>Vibrionaceae</taxon>
        <taxon>Vibrio</taxon>
    </lineage>
</organism>